<dbReference type="InterPro" id="IPR017927">
    <property type="entry name" value="FAD-bd_FR_type"/>
</dbReference>
<dbReference type="InterPro" id="IPR050353">
    <property type="entry name" value="PyrK_electron_transfer"/>
</dbReference>
<dbReference type="Pfam" id="PF10418">
    <property type="entry name" value="DHODB_Fe-S_bind"/>
    <property type="match status" value="1"/>
</dbReference>
<evidence type="ECO:0000313" key="15">
    <source>
        <dbReference type="Proteomes" id="UP000030832"/>
    </source>
</evidence>
<dbReference type="PIRSF" id="PIRSF006816">
    <property type="entry name" value="Cyc3_hyd_g"/>
    <property type="match status" value="1"/>
</dbReference>
<keyword evidence="8 12" id="KW-0408">Iron</keyword>
<comment type="similarity">
    <text evidence="1">Belongs to the PyrK family.</text>
</comment>
<evidence type="ECO:0000313" key="14">
    <source>
        <dbReference type="EMBL" id="KHF39461.1"/>
    </source>
</evidence>
<dbReference type="GO" id="GO:0051537">
    <property type="term" value="F:2 iron, 2 sulfur cluster binding"/>
    <property type="evidence" value="ECO:0007669"/>
    <property type="project" value="UniProtKB-KW"/>
</dbReference>
<dbReference type="CDD" id="cd06218">
    <property type="entry name" value="DHOD_e_trans"/>
    <property type="match status" value="1"/>
</dbReference>
<gene>
    <name evidence="14" type="ORF">LQ50_15515</name>
</gene>
<evidence type="ECO:0000256" key="7">
    <source>
        <dbReference type="ARBA" id="ARBA00022982"/>
    </source>
</evidence>
<feature type="domain" description="FAD-binding FR-type" evidence="13">
    <location>
        <begin position="1"/>
        <end position="101"/>
    </location>
</feature>
<proteinExistence type="inferred from homology"/>
<dbReference type="AlphaFoldDB" id="A0A0B0IIG9"/>
<comment type="caution">
    <text evidence="14">The sequence shown here is derived from an EMBL/GenBank/DDBJ whole genome shotgun (WGS) entry which is preliminary data.</text>
</comment>
<name>A0A0B0IIG9_9BACI</name>
<keyword evidence="4 12" id="KW-0001">2Fe-2S</keyword>
<reference evidence="14 15" key="1">
    <citation type="submission" date="2014-09" db="EMBL/GenBank/DDBJ databases">
        <title>Genome sequencing and annotation of Bacillus Okhensis strain Kh10-101T.</title>
        <authorList>
            <person name="Prakash J.S."/>
        </authorList>
    </citation>
    <scope>NUCLEOTIDE SEQUENCE [LARGE SCALE GENOMIC DNA]</scope>
    <source>
        <strain evidence="15">Kh10-101T</strain>
    </source>
</reference>
<dbReference type="EMBL" id="JRJU01000019">
    <property type="protein sequence ID" value="KHF39461.1"/>
    <property type="molecule type" value="Genomic_DNA"/>
</dbReference>
<evidence type="ECO:0000256" key="4">
    <source>
        <dbReference type="ARBA" id="ARBA00022714"/>
    </source>
</evidence>
<keyword evidence="5 12" id="KW-0479">Metal-binding</keyword>
<dbReference type="eggNOG" id="COG0543">
    <property type="taxonomic scope" value="Bacteria"/>
</dbReference>
<keyword evidence="3 11" id="KW-0285">Flavoprotein</keyword>
<dbReference type="OrthoDB" id="9778346at2"/>
<feature type="binding site" evidence="12">
    <location>
        <position position="228"/>
    </location>
    <ligand>
        <name>[2Fe-2S] cluster</name>
        <dbReference type="ChEBI" id="CHEBI:190135"/>
    </ligand>
</feature>
<evidence type="ECO:0000256" key="6">
    <source>
        <dbReference type="ARBA" id="ARBA00022827"/>
    </source>
</evidence>
<evidence type="ECO:0000256" key="9">
    <source>
        <dbReference type="ARBA" id="ARBA00023014"/>
    </source>
</evidence>
<feature type="binding site" evidence="12">
    <location>
        <position position="231"/>
    </location>
    <ligand>
        <name>[2Fe-2S] cluster</name>
        <dbReference type="ChEBI" id="CHEBI:190135"/>
    </ligand>
</feature>
<feature type="binding site" evidence="12">
    <location>
        <position position="223"/>
    </location>
    <ligand>
        <name>[2Fe-2S] cluster</name>
        <dbReference type="ChEBI" id="CHEBI:190135"/>
    </ligand>
</feature>
<comment type="cofactor">
    <cofactor evidence="11">
        <name>FAD</name>
        <dbReference type="ChEBI" id="CHEBI:57692"/>
    </cofactor>
    <text evidence="11">Binds 1 FAD per subunit.</text>
</comment>
<dbReference type="GO" id="GO:0006221">
    <property type="term" value="P:pyrimidine nucleotide biosynthetic process"/>
    <property type="evidence" value="ECO:0007669"/>
    <property type="project" value="InterPro"/>
</dbReference>
<keyword evidence="7" id="KW-0249">Electron transport</keyword>
<dbReference type="PANTHER" id="PTHR43513:SF3">
    <property type="entry name" value="DIHYDROOROTATE DEHYDROGENASE B (NAD(+)), ELECTRON TRANSFER SUBUNIT-RELATED"/>
    <property type="match status" value="1"/>
</dbReference>
<dbReference type="Gene3D" id="2.40.30.10">
    <property type="entry name" value="Translation factors"/>
    <property type="match status" value="1"/>
</dbReference>
<feature type="binding site" evidence="11">
    <location>
        <begin position="52"/>
        <end position="55"/>
    </location>
    <ligand>
        <name>FAD</name>
        <dbReference type="ChEBI" id="CHEBI:57692"/>
    </ligand>
</feature>
<dbReference type="GO" id="GO:0050660">
    <property type="term" value="F:flavin adenine dinucleotide binding"/>
    <property type="evidence" value="ECO:0007669"/>
    <property type="project" value="InterPro"/>
</dbReference>
<dbReference type="Gene3D" id="3.40.50.80">
    <property type="entry name" value="Nucleotide-binding domain of ferredoxin-NADP reductase (FNR) module"/>
    <property type="match status" value="1"/>
</dbReference>
<dbReference type="Gene3D" id="2.10.240.10">
    <property type="entry name" value="Dihydroorotate dehydrogenase, electron transfer subunit"/>
    <property type="match status" value="1"/>
</dbReference>
<evidence type="ECO:0000256" key="5">
    <source>
        <dbReference type="ARBA" id="ARBA00022723"/>
    </source>
</evidence>
<evidence type="ECO:0000256" key="12">
    <source>
        <dbReference type="PIRSR" id="PIRSR006816-2"/>
    </source>
</evidence>
<comment type="cofactor">
    <cofactor evidence="10">
        <name>[2Fe-2S] cluster</name>
        <dbReference type="ChEBI" id="CHEBI:190135"/>
    </cofactor>
</comment>
<sequence>MKTHQVKILTNLQVSDRYWHMKVDLSEINLTVQPGQFFNIKCDQNVYPFLRRPLSVYRIDNEEKTLEFLYLVKGIGTKRMTNLKKSTNVDIFGPLGVGFRLREEDETILLLARGVGVATLAALAYAAARNGKKVHAILSARHEDDLLATEFLESIGVIIYKVTDEVGNSDVTKVEALIKKISLYSKIDSLYTCGSKRLAKIIQKIAKRDNIPGEIALEEHMGCAMGVCFACVCDIRVGDKIKSVRVCHEGPVFPIEKVIL</sequence>
<dbReference type="InterPro" id="IPR037117">
    <property type="entry name" value="Dihydroorotate_DH_ele_sf"/>
</dbReference>
<dbReference type="InterPro" id="IPR017938">
    <property type="entry name" value="Riboflavin_synthase-like_b-brl"/>
</dbReference>
<organism evidence="14 15">
    <name type="scientific">Halalkalibacter okhensis</name>
    <dbReference type="NCBI Taxonomy" id="333138"/>
    <lineage>
        <taxon>Bacteria</taxon>
        <taxon>Bacillati</taxon>
        <taxon>Bacillota</taxon>
        <taxon>Bacilli</taxon>
        <taxon>Bacillales</taxon>
        <taxon>Bacillaceae</taxon>
        <taxon>Halalkalibacter</taxon>
    </lineage>
</organism>
<keyword evidence="2" id="KW-0813">Transport</keyword>
<evidence type="ECO:0000256" key="11">
    <source>
        <dbReference type="PIRSR" id="PIRSR006816-1"/>
    </source>
</evidence>
<dbReference type="InterPro" id="IPR012165">
    <property type="entry name" value="Cyt_c3_hydrogenase_gsu"/>
</dbReference>
<dbReference type="InterPro" id="IPR039261">
    <property type="entry name" value="FNR_nucleotide-bd"/>
</dbReference>
<evidence type="ECO:0000259" key="13">
    <source>
        <dbReference type="PROSITE" id="PS51384"/>
    </source>
</evidence>
<dbReference type="InterPro" id="IPR019480">
    <property type="entry name" value="Dihydroorotate_DH_Fe-S-bd"/>
</dbReference>
<feature type="binding site" evidence="11">
    <location>
        <begin position="76"/>
        <end position="77"/>
    </location>
    <ligand>
        <name>FAD</name>
        <dbReference type="ChEBI" id="CHEBI:57692"/>
    </ligand>
</feature>
<dbReference type="PROSITE" id="PS51384">
    <property type="entry name" value="FAD_FR"/>
    <property type="match status" value="1"/>
</dbReference>
<dbReference type="Proteomes" id="UP000030832">
    <property type="component" value="Unassembled WGS sequence"/>
</dbReference>
<dbReference type="GO" id="GO:0046872">
    <property type="term" value="F:metal ion binding"/>
    <property type="evidence" value="ECO:0007669"/>
    <property type="project" value="UniProtKB-KW"/>
</dbReference>
<protein>
    <submittedName>
        <fullName evidence="14">Dihydrdoorotate oxidase</fullName>
    </submittedName>
</protein>
<keyword evidence="9 12" id="KW-0411">Iron-sulfur</keyword>
<evidence type="ECO:0000256" key="2">
    <source>
        <dbReference type="ARBA" id="ARBA00022448"/>
    </source>
</evidence>
<feature type="binding site" evidence="12">
    <location>
        <position position="247"/>
    </location>
    <ligand>
        <name>[2Fe-2S] cluster</name>
        <dbReference type="ChEBI" id="CHEBI:190135"/>
    </ligand>
</feature>
<evidence type="ECO:0000256" key="10">
    <source>
        <dbReference type="ARBA" id="ARBA00034078"/>
    </source>
</evidence>
<comment type="cofactor">
    <cofactor evidence="12">
        <name>[2Fe-2S] cluster</name>
        <dbReference type="ChEBI" id="CHEBI:190135"/>
    </cofactor>
    <text evidence="12">Binds 1 [2Fe-2S] cluster per subunit.</text>
</comment>
<dbReference type="SUPFAM" id="SSF52343">
    <property type="entry name" value="Ferredoxin reductase-like, C-terminal NADP-linked domain"/>
    <property type="match status" value="1"/>
</dbReference>
<evidence type="ECO:0000256" key="1">
    <source>
        <dbReference type="ARBA" id="ARBA00006422"/>
    </source>
</evidence>
<dbReference type="RefSeq" id="WP_034630617.1">
    <property type="nucleotide sequence ID" value="NZ_JRJU01000019.1"/>
</dbReference>
<accession>A0A0B0IIG9</accession>
<evidence type="ECO:0000256" key="3">
    <source>
        <dbReference type="ARBA" id="ARBA00022630"/>
    </source>
</evidence>
<dbReference type="STRING" id="333138.LQ50_15515"/>
<dbReference type="PANTHER" id="PTHR43513">
    <property type="entry name" value="DIHYDROOROTATE DEHYDROGENASE B (NAD(+)), ELECTRON TRANSFER SUBUNIT"/>
    <property type="match status" value="1"/>
</dbReference>
<evidence type="ECO:0000256" key="8">
    <source>
        <dbReference type="ARBA" id="ARBA00023004"/>
    </source>
</evidence>
<keyword evidence="15" id="KW-1185">Reference proteome</keyword>
<dbReference type="SUPFAM" id="SSF63380">
    <property type="entry name" value="Riboflavin synthase domain-like"/>
    <property type="match status" value="1"/>
</dbReference>
<keyword evidence="6 11" id="KW-0274">FAD</keyword>
<dbReference type="GO" id="GO:0016491">
    <property type="term" value="F:oxidoreductase activity"/>
    <property type="evidence" value="ECO:0007669"/>
    <property type="project" value="InterPro"/>
</dbReference>